<gene>
    <name evidence="2" type="ORF">SDC9_183437</name>
</gene>
<sequence>MKKSLNWVLTILLILNLFVSSAVLYIIWQRKATIASNEETKTSLNELYYYQEHQFTDFDRNQKDFLLYIHSNSCMACQDSDAILKTFINYGYTGVIDIYFLDLANDYDLNIESLITAKGYQINVTPALLHFTSGGLVEVGEGTEAIYDMLDEIVQSAS</sequence>
<feature type="transmembrane region" description="Helical" evidence="1">
    <location>
        <begin position="7"/>
        <end position="28"/>
    </location>
</feature>
<evidence type="ECO:0000256" key="1">
    <source>
        <dbReference type="SAM" id="Phobius"/>
    </source>
</evidence>
<reference evidence="2" key="1">
    <citation type="submission" date="2019-08" db="EMBL/GenBank/DDBJ databases">
        <authorList>
            <person name="Kucharzyk K."/>
            <person name="Murdoch R.W."/>
            <person name="Higgins S."/>
            <person name="Loffler F."/>
        </authorList>
    </citation>
    <scope>NUCLEOTIDE SEQUENCE</scope>
</reference>
<dbReference type="EMBL" id="VSSQ01089803">
    <property type="protein sequence ID" value="MPN35932.1"/>
    <property type="molecule type" value="Genomic_DNA"/>
</dbReference>
<name>A0A645HC35_9ZZZZ</name>
<dbReference type="InterPro" id="IPR036249">
    <property type="entry name" value="Thioredoxin-like_sf"/>
</dbReference>
<comment type="caution">
    <text evidence="2">The sequence shown here is derived from an EMBL/GenBank/DDBJ whole genome shotgun (WGS) entry which is preliminary data.</text>
</comment>
<organism evidence="2">
    <name type="scientific">bioreactor metagenome</name>
    <dbReference type="NCBI Taxonomy" id="1076179"/>
    <lineage>
        <taxon>unclassified sequences</taxon>
        <taxon>metagenomes</taxon>
        <taxon>ecological metagenomes</taxon>
    </lineage>
</organism>
<dbReference type="Gene3D" id="3.40.30.10">
    <property type="entry name" value="Glutaredoxin"/>
    <property type="match status" value="1"/>
</dbReference>
<keyword evidence="1" id="KW-1133">Transmembrane helix</keyword>
<dbReference type="SUPFAM" id="SSF52833">
    <property type="entry name" value="Thioredoxin-like"/>
    <property type="match status" value="1"/>
</dbReference>
<proteinExistence type="predicted"/>
<keyword evidence="1" id="KW-0812">Transmembrane</keyword>
<protein>
    <recommendedName>
        <fullName evidence="3">Thioredoxin domain-containing protein</fullName>
    </recommendedName>
</protein>
<evidence type="ECO:0000313" key="2">
    <source>
        <dbReference type="EMBL" id="MPN35932.1"/>
    </source>
</evidence>
<dbReference type="AlphaFoldDB" id="A0A645HC35"/>
<keyword evidence="1" id="KW-0472">Membrane</keyword>
<evidence type="ECO:0008006" key="3">
    <source>
        <dbReference type="Google" id="ProtNLM"/>
    </source>
</evidence>
<accession>A0A645HC35</accession>